<keyword evidence="5" id="KW-1185">Reference proteome</keyword>
<evidence type="ECO:0000313" key="4">
    <source>
        <dbReference type="EMBL" id="SIQ81191.1"/>
    </source>
</evidence>
<accession>A0A1N6VTJ9</accession>
<dbReference type="Gene3D" id="3.90.79.10">
    <property type="entry name" value="Nucleoside Triphosphate Pyrophosphohydrolase"/>
    <property type="match status" value="1"/>
</dbReference>
<name>A0A1N6VTJ9_9EURY</name>
<comment type="cofactor">
    <cofactor evidence="1">
        <name>Mg(2+)</name>
        <dbReference type="ChEBI" id="CHEBI:18420"/>
    </cofactor>
</comment>
<dbReference type="PANTHER" id="PTHR43046">
    <property type="entry name" value="GDP-MANNOSE MANNOSYL HYDROLASE"/>
    <property type="match status" value="1"/>
</dbReference>
<keyword evidence="2" id="KW-0378">Hydrolase</keyword>
<dbReference type="EMBL" id="FTNO01000001">
    <property type="protein sequence ID" value="SIQ81191.1"/>
    <property type="molecule type" value="Genomic_DNA"/>
</dbReference>
<evidence type="ECO:0000313" key="5">
    <source>
        <dbReference type="Proteomes" id="UP000186914"/>
    </source>
</evidence>
<dbReference type="InterPro" id="IPR015797">
    <property type="entry name" value="NUDIX_hydrolase-like_dom_sf"/>
</dbReference>
<dbReference type="InterPro" id="IPR000086">
    <property type="entry name" value="NUDIX_hydrolase_dom"/>
</dbReference>
<dbReference type="PANTHER" id="PTHR43046:SF14">
    <property type="entry name" value="MUTT_NUDIX FAMILY PROTEIN"/>
    <property type="match status" value="1"/>
</dbReference>
<dbReference type="RefSeq" id="WP_076427628.1">
    <property type="nucleotide sequence ID" value="NZ_FTNO01000001.1"/>
</dbReference>
<dbReference type="Pfam" id="PF00293">
    <property type="entry name" value="NUDIX"/>
    <property type="match status" value="1"/>
</dbReference>
<dbReference type="InterPro" id="IPR020084">
    <property type="entry name" value="NUDIX_hydrolase_CS"/>
</dbReference>
<evidence type="ECO:0000256" key="2">
    <source>
        <dbReference type="ARBA" id="ARBA00022801"/>
    </source>
</evidence>
<dbReference type="GO" id="GO:0016787">
    <property type="term" value="F:hydrolase activity"/>
    <property type="evidence" value="ECO:0007669"/>
    <property type="project" value="UniProtKB-KW"/>
</dbReference>
<proteinExistence type="predicted"/>
<dbReference type="AlphaFoldDB" id="A0A1N6VTJ9"/>
<organism evidence="4 5">
    <name type="scientific">Haladaptatus litoreus</name>
    <dbReference type="NCBI Taxonomy" id="553468"/>
    <lineage>
        <taxon>Archaea</taxon>
        <taxon>Methanobacteriati</taxon>
        <taxon>Methanobacteriota</taxon>
        <taxon>Stenosarchaea group</taxon>
        <taxon>Halobacteria</taxon>
        <taxon>Halobacteriales</taxon>
        <taxon>Haladaptataceae</taxon>
        <taxon>Haladaptatus</taxon>
    </lineage>
</organism>
<sequence>MSTEVNHTEIEDRMERLQNEYGDVPIEDKRWERSPQAFEELLGSARDGYLGGAYAWVVRNQENAPSLTDSMPESASDDHPRVLMALGRGMNAWGLAGGGREDGETFEETAIREVKEETNVRCSLTEPFLLRKATVISEGNHDQRIHLLYVFFDAEYRGGTVAIQGGELNGAAWFAEPPERMMPANELRAEDWF</sequence>
<feature type="domain" description="Nudix hydrolase" evidence="3">
    <location>
        <begin position="48"/>
        <end position="193"/>
    </location>
</feature>
<dbReference type="PROSITE" id="PS51462">
    <property type="entry name" value="NUDIX"/>
    <property type="match status" value="1"/>
</dbReference>
<dbReference type="Proteomes" id="UP000186914">
    <property type="component" value="Unassembled WGS sequence"/>
</dbReference>
<dbReference type="OrthoDB" id="313151at2157"/>
<reference evidence="5" key="1">
    <citation type="submission" date="2017-01" db="EMBL/GenBank/DDBJ databases">
        <authorList>
            <person name="Varghese N."/>
            <person name="Submissions S."/>
        </authorList>
    </citation>
    <scope>NUCLEOTIDE SEQUENCE [LARGE SCALE GENOMIC DNA]</scope>
    <source>
        <strain evidence="5">CGMCC 1.7737</strain>
    </source>
</reference>
<dbReference type="PROSITE" id="PS00893">
    <property type="entry name" value="NUDIX_BOX"/>
    <property type="match status" value="1"/>
</dbReference>
<protein>
    <submittedName>
        <fullName evidence="4">NUDIX domain-containing protein</fullName>
    </submittedName>
</protein>
<dbReference type="SUPFAM" id="SSF55811">
    <property type="entry name" value="Nudix"/>
    <property type="match status" value="1"/>
</dbReference>
<evidence type="ECO:0000259" key="3">
    <source>
        <dbReference type="PROSITE" id="PS51462"/>
    </source>
</evidence>
<evidence type="ECO:0000256" key="1">
    <source>
        <dbReference type="ARBA" id="ARBA00001946"/>
    </source>
</evidence>
<dbReference type="CDD" id="cd02883">
    <property type="entry name" value="NUDIX_Hydrolase"/>
    <property type="match status" value="1"/>
</dbReference>
<gene>
    <name evidence="4" type="ORF">SAMN05421858_0481</name>
</gene>